<organism evidence="1 2">
    <name type="scientific">Operophtera brumata</name>
    <name type="common">Winter moth</name>
    <name type="synonym">Phalaena brumata</name>
    <dbReference type="NCBI Taxonomy" id="104452"/>
    <lineage>
        <taxon>Eukaryota</taxon>
        <taxon>Metazoa</taxon>
        <taxon>Ecdysozoa</taxon>
        <taxon>Arthropoda</taxon>
        <taxon>Hexapoda</taxon>
        <taxon>Insecta</taxon>
        <taxon>Pterygota</taxon>
        <taxon>Neoptera</taxon>
        <taxon>Endopterygota</taxon>
        <taxon>Lepidoptera</taxon>
        <taxon>Glossata</taxon>
        <taxon>Ditrysia</taxon>
        <taxon>Geometroidea</taxon>
        <taxon>Geometridae</taxon>
        <taxon>Larentiinae</taxon>
        <taxon>Operophtera</taxon>
    </lineage>
</organism>
<sequence length="93" mass="10649">MAPGVNQNSELIDNALKVISTDENLIRNLLAENANGVKTCPVNHFDVKKVENVVKQKPVRKVIRPKVLKNHESRDYLYDRLYDTPCPRNVSTY</sequence>
<accession>A0A0L7KZ29</accession>
<evidence type="ECO:0000313" key="2">
    <source>
        <dbReference type="Proteomes" id="UP000037510"/>
    </source>
</evidence>
<dbReference type="AlphaFoldDB" id="A0A0L7KZ29"/>
<gene>
    <name evidence="1" type="ORF">OBRU01_18297</name>
</gene>
<keyword evidence="2" id="KW-1185">Reference proteome</keyword>
<comment type="caution">
    <text evidence="1">The sequence shown here is derived from an EMBL/GenBank/DDBJ whole genome shotgun (WGS) entry which is preliminary data.</text>
</comment>
<evidence type="ECO:0000313" key="1">
    <source>
        <dbReference type="EMBL" id="KOB68482.1"/>
    </source>
</evidence>
<protein>
    <submittedName>
        <fullName evidence="1">Adenine deaminase</fullName>
    </submittedName>
</protein>
<reference evidence="1 2" key="1">
    <citation type="journal article" date="2015" name="Genome Biol. Evol.">
        <title>The genome of winter moth (Operophtera brumata) provides a genomic perspective on sexual dimorphism and phenology.</title>
        <authorList>
            <person name="Derks M.F."/>
            <person name="Smit S."/>
            <person name="Salis L."/>
            <person name="Schijlen E."/>
            <person name="Bossers A."/>
            <person name="Mateman C."/>
            <person name="Pijl A.S."/>
            <person name="de Ridder D."/>
            <person name="Groenen M.A."/>
            <person name="Visser M.E."/>
            <person name="Megens H.J."/>
        </authorList>
    </citation>
    <scope>NUCLEOTIDE SEQUENCE [LARGE SCALE GENOMIC DNA]</scope>
    <source>
        <strain evidence="1">WM2013NL</strain>
        <tissue evidence="1">Head and thorax</tissue>
    </source>
</reference>
<dbReference type="Proteomes" id="UP000037510">
    <property type="component" value="Unassembled WGS sequence"/>
</dbReference>
<proteinExistence type="predicted"/>
<name>A0A0L7KZ29_OPEBR</name>
<dbReference type="EMBL" id="JTDY01004186">
    <property type="protein sequence ID" value="KOB68482.1"/>
    <property type="molecule type" value="Genomic_DNA"/>
</dbReference>